<gene>
    <name evidence="2" type="ORF">EVAR_14595_1</name>
</gene>
<evidence type="ECO:0000313" key="2">
    <source>
        <dbReference type="EMBL" id="GBP30077.1"/>
    </source>
</evidence>
<protein>
    <submittedName>
        <fullName evidence="2">Uncharacterized protein</fullName>
    </submittedName>
</protein>
<proteinExistence type="predicted"/>
<reference evidence="2 3" key="1">
    <citation type="journal article" date="2019" name="Commun. Biol.">
        <title>The bagworm genome reveals a unique fibroin gene that provides high tensile strength.</title>
        <authorList>
            <person name="Kono N."/>
            <person name="Nakamura H."/>
            <person name="Ohtoshi R."/>
            <person name="Tomita M."/>
            <person name="Numata K."/>
            <person name="Arakawa K."/>
        </authorList>
    </citation>
    <scope>NUCLEOTIDE SEQUENCE [LARGE SCALE GENOMIC DNA]</scope>
</reference>
<dbReference type="AlphaFoldDB" id="A0A4C1UVN4"/>
<accession>A0A4C1UVN4</accession>
<dbReference type="Proteomes" id="UP000299102">
    <property type="component" value="Unassembled WGS sequence"/>
</dbReference>
<evidence type="ECO:0000313" key="3">
    <source>
        <dbReference type="Proteomes" id="UP000299102"/>
    </source>
</evidence>
<comment type="caution">
    <text evidence="2">The sequence shown here is derived from an EMBL/GenBank/DDBJ whole genome shotgun (WGS) entry which is preliminary data.</text>
</comment>
<feature type="region of interest" description="Disordered" evidence="1">
    <location>
        <begin position="49"/>
        <end position="86"/>
    </location>
</feature>
<organism evidence="2 3">
    <name type="scientific">Eumeta variegata</name>
    <name type="common">Bagworm moth</name>
    <name type="synonym">Eumeta japonica</name>
    <dbReference type="NCBI Taxonomy" id="151549"/>
    <lineage>
        <taxon>Eukaryota</taxon>
        <taxon>Metazoa</taxon>
        <taxon>Ecdysozoa</taxon>
        <taxon>Arthropoda</taxon>
        <taxon>Hexapoda</taxon>
        <taxon>Insecta</taxon>
        <taxon>Pterygota</taxon>
        <taxon>Neoptera</taxon>
        <taxon>Endopterygota</taxon>
        <taxon>Lepidoptera</taxon>
        <taxon>Glossata</taxon>
        <taxon>Ditrysia</taxon>
        <taxon>Tineoidea</taxon>
        <taxon>Psychidae</taxon>
        <taxon>Oiketicinae</taxon>
        <taxon>Eumeta</taxon>
    </lineage>
</organism>
<name>A0A4C1UVN4_EUMVA</name>
<dbReference type="EMBL" id="BGZK01000228">
    <property type="protein sequence ID" value="GBP30077.1"/>
    <property type="molecule type" value="Genomic_DNA"/>
</dbReference>
<sequence>MLIVTLSAHALGKTFNVAGQEANSFLRQPPADLCTTKLSSQCDADEVRPRALTNSSRDCGPTDGSPINPEAVFRFSMSQSKRETSA</sequence>
<evidence type="ECO:0000256" key="1">
    <source>
        <dbReference type="SAM" id="MobiDB-lite"/>
    </source>
</evidence>
<keyword evidence="3" id="KW-1185">Reference proteome</keyword>